<evidence type="ECO:0000256" key="2">
    <source>
        <dbReference type="ARBA" id="ARBA00022692"/>
    </source>
</evidence>
<evidence type="ECO:0000256" key="3">
    <source>
        <dbReference type="ARBA" id="ARBA00022989"/>
    </source>
</evidence>
<name>A0ABY6MZ89_9ALTE</name>
<sequence length="126" mass="14001">MKNQFIIFLMVGGTQYLLDVTAFSLFILFLTTEVSNILSRMLGACAGYVLNGAFTFKRGGGANIAFSSLLRFILVWCFMTLISTLAIKGIMSAFSGGWVYSVVIKVFVEMVLVTLSFGLQKFFVYR</sequence>
<gene>
    <name evidence="7" type="ORF">NKI27_13750</name>
</gene>
<keyword evidence="2 5" id="KW-0812">Transmembrane</keyword>
<evidence type="ECO:0000313" key="7">
    <source>
        <dbReference type="EMBL" id="UZE95125.1"/>
    </source>
</evidence>
<evidence type="ECO:0000256" key="4">
    <source>
        <dbReference type="ARBA" id="ARBA00023136"/>
    </source>
</evidence>
<protein>
    <submittedName>
        <fullName evidence="7">GtrA family protein</fullName>
    </submittedName>
</protein>
<evidence type="ECO:0000256" key="1">
    <source>
        <dbReference type="ARBA" id="ARBA00004141"/>
    </source>
</evidence>
<proteinExistence type="predicted"/>
<dbReference type="Proteomes" id="UP001163739">
    <property type="component" value="Chromosome"/>
</dbReference>
<feature type="transmembrane region" description="Helical" evidence="5">
    <location>
        <begin position="37"/>
        <end position="56"/>
    </location>
</feature>
<evidence type="ECO:0000313" key="8">
    <source>
        <dbReference type="Proteomes" id="UP001163739"/>
    </source>
</evidence>
<reference evidence="7" key="1">
    <citation type="submission" date="2022-06" db="EMBL/GenBank/DDBJ databases">
        <title>Alkalimarinus sp. nov., isolated from gut of a Alitta virens.</title>
        <authorList>
            <person name="Yang A.I."/>
            <person name="Shin N.-R."/>
        </authorList>
    </citation>
    <scope>NUCLEOTIDE SEQUENCE</scope>
    <source>
        <strain evidence="7">A2M4</strain>
    </source>
</reference>
<keyword evidence="4 5" id="KW-0472">Membrane</keyword>
<comment type="subcellular location">
    <subcellularLocation>
        <location evidence="1">Membrane</location>
        <topology evidence="1">Multi-pass membrane protein</topology>
    </subcellularLocation>
</comment>
<dbReference type="EMBL" id="CP100390">
    <property type="protein sequence ID" value="UZE95125.1"/>
    <property type="molecule type" value="Genomic_DNA"/>
</dbReference>
<organism evidence="7 8">
    <name type="scientific">Alkalimarinus alittae</name>
    <dbReference type="NCBI Taxonomy" id="2961619"/>
    <lineage>
        <taxon>Bacteria</taxon>
        <taxon>Pseudomonadati</taxon>
        <taxon>Pseudomonadota</taxon>
        <taxon>Gammaproteobacteria</taxon>
        <taxon>Alteromonadales</taxon>
        <taxon>Alteromonadaceae</taxon>
        <taxon>Alkalimarinus</taxon>
    </lineage>
</organism>
<keyword evidence="3 5" id="KW-1133">Transmembrane helix</keyword>
<dbReference type="RefSeq" id="WP_265046614.1">
    <property type="nucleotide sequence ID" value="NZ_CP100390.1"/>
</dbReference>
<feature type="transmembrane region" description="Helical" evidence="5">
    <location>
        <begin position="97"/>
        <end position="119"/>
    </location>
</feature>
<accession>A0ABY6MZ89</accession>
<feature type="transmembrane region" description="Helical" evidence="5">
    <location>
        <begin position="7"/>
        <end position="31"/>
    </location>
</feature>
<evidence type="ECO:0000259" key="6">
    <source>
        <dbReference type="Pfam" id="PF04138"/>
    </source>
</evidence>
<keyword evidence="8" id="KW-1185">Reference proteome</keyword>
<feature type="domain" description="GtrA/DPMS transmembrane" evidence="6">
    <location>
        <begin position="8"/>
        <end position="124"/>
    </location>
</feature>
<dbReference type="InterPro" id="IPR007267">
    <property type="entry name" value="GtrA_DPMS_TM"/>
</dbReference>
<feature type="transmembrane region" description="Helical" evidence="5">
    <location>
        <begin position="68"/>
        <end position="91"/>
    </location>
</feature>
<evidence type="ECO:0000256" key="5">
    <source>
        <dbReference type="SAM" id="Phobius"/>
    </source>
</evidence>
<dbReference type="Pfam" id="PF04138">
    <property type="entry name" value="GtrA_DPMS_TM"/>
    <property type="match status" value="1"/>
</dbReference>